<organism evidence="1 2">
    <name type="scientific">Arctia plantaginis</name>
    <name type="common">Wood tiger moth</name>
    <name type="synonym">Phalaena plantaginis</name>
    <dbReference type="NCBI Taxonomy" id="874455"/>
    <lineage>
        <taxon>Eukaryota</taxon>
        <taxon>Metazoa</taxon>
        <taxon>Ecdysozoa</taxon>
        <taxon>Arthropoda</taxon>
        <taxon>Hexapoda</taxon>
        <taxon>Insecta</taxon>
        <taxon>Pterygota</taxon>
        <taxon>Neoptera</taxon>
        <taxon>Endopterygota</taxon>
        <taxon>Lepidoptera</taxon>
        <taxon>Glossata</taxon>
        <taxon>Ditrysia</taxon>
        <taxon>Noctuoidea</taxon>
        <taxon>Erebidae</taxon>
        <taxon>Arctiinae</taxon>
        <taxon>Arctia</taxon>
    </lineage>
</organism>
<reference evidence="1 2" key="1">
    <citation type="submission" date="2020-04" db="EMBL/GenBank/DDBJ databases">
        <authorList>
            <person name="Wallbank WR R."/>
            <person name="Pardo Diaz C."/>
            <person name="Kozak K."/>
            <person name="Martin S."/>
            <person name="Jiggins C."/>
            <person name="Moest M."/>
            <person name="Warren A I."/>
            <person name="Byers J.R.P. K."/>
            <person name="Montejo-Kovacevich G."/>
            <person name="Yen C E."/>
        </authorList>
    </citation>
    <scope>NUCLEOTIDE SEQUENCE [LARGE SCALE GENOMIC DNA]</scope>
</reference>
<comment type="caution">
    <text evidence="1">The sequence shown here is derived from an EMBL/GenBank/DDBJ whole genome shotgun (WGS) entry which is preliminary data.</text>
</comment>
<evidence type="ECO:0000313" key="1">
    <source>
        <dbReference type="EMBL" id="CAB3235884.1"/>
    </source>
</evidence>
<gene>
    <name evidence="1" type="ORF">APLA_LOCUS6337</name>
</gene>
<dbReference type="EMBL" id="CADEBC010000485">
    <property type="protein sequence ID" value="CAB3235884.1"/>
    <property type="molecule type" value="Genomic_DNA"/>
</dbReference>
<name>A0A8S0ZVB8_ARCPL</name>
<protein>
    <submittedName>
        <fullName evidence="1">Uncharacterized protein</fullName>
    </submittedName>
</protein>
<sequence>MKRGRRGAVSLEHQKKVFLQYASAFKNNNYLHSNDHIFSKISEDLKFLMNPKSIYLSLKRHYDYFFDIEDDSVTKEDQEIIEEIETDDSSSNSDIKDEKLNNEYITFHLDIYSWEKIQPIVKVVKRSSSHFTSSN</sequence>
<dbReference type="AlphaFoldDB" id="A0A8S0ZVB8"/>
<proteinExistence type="predicted"/>
<accession>A0A8S0ZVB8</accession>
<dbReference type="Proteomes" id="UP000494106">
    <property type="component" value="Unassembled WGS sequence"/>
</dbReference>
<keyword evidence="2" id="KW-1185">Reference proteome</keyword>
<dbReference type="OrthoDB" id="10055366at2759"/>
<evidence type="ECO:0000313" key="2">
    <source>
        <dbReference type="Proteomes" id="UP000494106"/>
    </source>
</evidence>